<gene>
    <name evidence="1" type="ORF">BE21_11115</name>
</gene>
<protein>
    <submittedName>
        <fullName evidence="1">Uncharacterized protein</fullName>
    </submittedName>
</protein>
<accession>A0A150U0X0</accession>
<dbReference type="EMBL" id="JEME01000296">
    <property type="protein sequence ID" value="KYG10605.1"/>
    <property type="molecule type" value="Genomic_DNA"/>
</dbReference>
<proteinExistence type="predicted"/>
<evidence type="ECO:0000313" key="2">
    <source>
        <dbReference type="Proteomes" id="UP000075502"/>
    </source>
</evidence>
<name>A0A150U0X0_SORCE</name>
<comment type="caution">
    <text evidence="1">The sequence shown here is derived from an EMBL/GenBank/DDBJ whole genome shotgun (WGS) entry which is preliminary data.</text>
</comment>
<reference evidence="1 2" key="1">
    <citation type="submission" date="2014-02" db="EMBL/GenBank/DDBJ databases">
        <title>The small core and large imbalanced accessory genome model reveals a collaborative survival strategy of Sorangium cellulosum strains in nature.</title>
        <authorList>
            <person name="Han K."/>
            <person name="Peng R."/>
            <person name="Blom J."/>
            <person name="Li Y.-Z."/>
        </authorList>
    </citation>
    <scope>NUCLEOTIDE SEQUENCE [LARGE SCALE GENOMIC DNA]</scope>
    <source>
        <strain evidence="1 2">So0007-03</strain>
    </source>
</reference>
<dbReference type="AlphaFoldDB" id="A0A150U0X0"/>
<evidence type="ECO:0000313" key="1">
    <source>
        <dbReference type="EMBL" id="KYG10605.1"/>
    </source>
</evidence>
<sequence>MSAAAARSLTYARPAPARAACSAREAQKTAPFADYAPFVDGAARRFAELVQARDGATSEGVARVIFEAATDGTDRLRYLGTENIAPLVAARRQTSEEAYIALMRSRFAPRL</sequence>
<dbReference type="Proteomes" id="UP000075502">
    <property type="component" value="Unassembled WGS sequence"/>
</dbReference>
<organism evidence="1 2">
    <name type="scientific">Sorangium cellulosum</name>
    <name type="common">Polyangium cellulosum</name>
    <dbReference type="NCBI Taxonomy" id="56"/>
    <lineage>
        <taxon>Bacteria</taxon>
        <taxon>Pseudomonadati</taxon>
        <taxon>Myxococcota</taxon>
        <taxon>Polyangia</taxon>
        <taxon>Polyangiales</taxon>
        <taxon>Polyangiaceae</taxon>
        <taxon>Sorangium</taxon>
    </lineage>
</organism>